<evidence type="ECO:0000259" key="2">
    <source>
        <dbReference type="Pfam" id="PF00437"/>
    </source>
</evidence>
<comment type="caution">
    <text evidence="3">The sequence shown here is derived from an EMBL/GenBank/DDBJ whole genome shotgun (WGS) entry which is preliminary data.</text>
</comment>
<dbReference type="InterPro" id="IPR050921">
    <property type="entry name" value="T4SS_GSP_E_ATPase"/>
</dbReference>
<accession>A0ABV6N3N2</accession>
<dbReference type="InterPro" id="IPR027417">
    <property type="entry name" value="P-loop_NTPase"/>
</dbReference>
<dbReference type="PANTHER" id="PTHR30486:SF6">
    <property type="entry name" value="TYPE IV PILUS RETRACTATION ATPASE PILT"/>
    <property type="match status" value="1"/>
</dbReference>
<proteinExistence type="inferred from homology"/>
<dbReference type="InterPro" id="IPR022399">
    <property type="entry name" value="TadA-like_ATPase"/>
</dbReference>
<dbReference type="InterPro" id="IPR001482">
    <property type="entry name" value="T2SS/T4SS_dom"/>
</dbReference>
<dbReference type="Gene3D" id="3.40.50.300">
    <property type="entry name" value="P-loop containing nucleotide triphosphate hydrolases"/>
    <property type="match status" value="1"/>
</dbReference>
<evidence type="ECO:0000313" key="4">
    <source>
        <dbReference type="Proteomes" id="UP001589810"/>
    </source>
</evidence>
<protein>
    <submittedName>
        <fullName evidence="3">TadA family conjugal transfer-associated ATPase</fullName>
    </submittedName>
</protein>
<dbReference type="Proteomes" id="UP001589810">
    <property type="component" value="Unassembled WGS sequence"/>
</dbReference>
<dbReference type="Gene3D" id="3.30.450.380">
    <property type="match status" value="1"/>
</dbReference>
<sequence>MRRDLVDRVRERLATIGRGVTDAEMADAFRAETGGVASDLDTLGAVRELRQEFSGTGPLAPLLSDPGVSDVLVTGPDRVWIDGPDGVRLTPITFRDDDAVRQLAQRLALVAGRRLDDAQPFVDAWLPEGIRLHAMLPPIAADGTSLSLRVLRPAGHDLAALRELGTFDEATEELLVRIVRARLAFLITGATGSGKTTLLAALLGRVPACERVICIEDAGELHPDHPQVIRLVSRPPNVEGAGEVTSRELVRQALRMRPDRIIVGEVRGAEVCELLAALNTGHDGGACTLHANSPSEVPARMEALASLGGISRPALHSQLAAAIHVVLHLKRSPGGVRRLVEIGVLTREAAEVVVLPAWRSGHPTEAWPLLATLLTDRGFPC</sequence>
<gene>
    <name evidence="3" type="ORF">ACFFH7_34635</name>
</gene>
<dbReference type="EMBL" id="JBHLUD010000013">
    <property type="protein sequence ID" value="MFC0546690.1"/>
    <property type="molecule type" value="Genomic_DNA"/>
</dbReference>
<dbReference type="RefSeq" id="WP_273936932.1">
    <property type="nucleotide sequence ID" value="NZ_CP097263.1"/>
</dbReference>
<dbReference type="CDD" id="cd01130">
    <property type="entry name" value="VirB11-like_ATPase"/>
    <property type="match status" value="1"/>
</dbReference>
<dbReference type="PANTHER" id="PTHR30486">
    <property type="entry name" value="TWITCHING MOTILITY PROTEIN PILT"/>
    <property type="match status" value="1"/>
</dbReference>
<evidence type="ECO:0000256" key="1">
    <source>
        <dbReference type="ARBA" id="ARBA00006611"/>
    </source>
</evidence>
<name>A0ABV6N3N2_9PSEU</name>
<keyword evidence="4" id="KW-1185">Reference proteome</keyword>
<comment type="similarity">
    <text evidence="1">Belongs to the GSP E family.</text>
</comment>
<feature type="domain" description="Bacterial type II secretion system protein E" evidence="2">
    <location>
        <begin position="55"/>
        <end position="330"/>
    </location>
</feature>
<dbReference type="SUPFAM" id="SSF52540">
    <property type="entry name" value="P-loop containing nucleoside triphosphate hydrolases"/>
    <property type="match status" value="1"/>
</dbReference>
<reference evidence="3 4" key="1">
    <citation type="submission" date="2024-09" db="EMBL/GenBank/DDBJ databases">
        <authorList>
            <person name="Sun Q."/>
            <person name="Mori K."/>
        </authorList>
    </citation>
    <scope>NUCLEOTIDE SEQUENCE [LARGE SCALE GENOMIC DNA]</scope>
    <source>
        <strain evidence="3 4">TBRC 1432</strain>
    </source>
</reference>
<organism evidence="3 4">
    <name type="scientific">Kutzneria chonburiensis</name>
    <dbReference type="NCBI Taxonomy" id="1483604"/>
    <lineage>
        <taxon>Bacteria</taxon>
        <taxon>Bacillati</taxon>
        <taxon>Actinomycetota</taxon>
        <taxon>Actinomycetes</taxon>
        <taxon>Pseudonocardiales</taxon>
        <taxon>Pseudonocardiaceae</taxon>
        <taxon>Kutzneria</taxon>
    </lineage>
</organism>
<evidence type="ECO:0000313" key="3">
    <source>
        <dbReference type="EMBL" id="MFC0546690.1"/>
    </source>
</evidence>
<dbReference type="NCBIfam" id="TIGR03819">
    <property type="entry name" value="heli_sec_ATPase"/>
    <property type="match status" value="1"/>
</dbReference>
<dbReference type="Pfam" id="PF00437">
    <property type="entry name" value="T2SSE"/>
    <property type="match status" value="1"/>
</dbReference>